<protein>
    <submittedName>
        <fullName evidence="2">Uncharacterized protein</fullName>
    </submittedName>
</protein>
<reference evidence="2" key="1">
    <citation type="submission" date="2020-08" db="EMBL/GenBank/DDBJ databases">
        <title>Genome public.</title>
        <authorList>
            <person name="Liu C."/>
            <person name="Sun Q."/>
        </authorList>
    </citation>
    <scope>NUCLEOTIDE SEQUENCE</scope>
    <source>
        <strain evidence="2">NSJ-63</strain>
    </source>
</reference>
<name>A0A926DJP2_9FIRM</name>
<feature type="compositionally biased region" description="Basic and acidic residues" evidence="1">
    <location>
        <begin position="58"/>
        <end position="69"/>
    </location>
</feature>
<keyword evidence="3" id="KW-1185">Reference proteome</keyword>
<dbReference type="RefSeq" id="WP_249280888.1">
    <property type="nucleotide sequence ID" value="NZ_JACRSS010000006.1"/>
</dbReference>
<evidence type="ECO:0000256" key="1">
    <source>
        <dbReference type="SAM" id="MobiDB-lite"/>
    </source>
</evidence>
<gene>
    <name evidence="2" type="ORF">H8693_10185</name>
</gene>
<proteinExistence type="predicted"/>
<evidence type="ECO:0000313" key="3">
    <source>
        <dbReference type="Proteomes" id="UP000617951"/>
    </source>
</evidence>
<dbReference type="Proteomes" id="UP000617951">
    <property type="component" value="Unassembled WGS sequence"/>
</dbReference>
<feature type="region of interest" description="Disordered" evidence="1">
    <location>
        <begin position="48"/>
        <end position="69"/>
    </location>
</feature>
<organism evidence="2 3">
    <name type="scientific">Guopingia tenuis</name>
    <dbReference type="NCBI Taxonomy" id="2763656"/>
    <lineage>
        <taxon>Bacteria</taxon>
        <taxon>Bacillati</taxon>
        <taxon>Bacillota</taxon>
        <taxon>Clostridia</taxon>
        <taxon>Christensenellales</taxon>
        <taxon>Christensenellaceae</taxon>
        <taxon>Guopingia</taxon>
    </lineage>
</organism>
<sequence>MDKKKTDKFDVSKDPFYTLNTTASAHECTGLVPSGILEEAEGENYGELYAIHPPQPDDQPKKEPGHIKP</sequence>
<evidence type="ECO:0000313" key="2">
    <source>
        <dbReference type="EMBL" id="MBC8539293.1"/>
    </source>
</evidence>
<accession>A0A926DJP2</accession>
<comment type="caution">
    <text evidence="2">The sequence shown here is derived from an EMBL/GenBank/DDBJ whole genome shotgun (WGS) entry which is preliminary data.</text>
</comment>
<dbReference type="EMBL" id="JACRSS010000006">
    <property type="protein sequence ID" value="MBC8539293.1"/>
    <property type="molecule type" value="Genomic_DNA"/>
</dbReference>
<dbReference type="AlphaFoldDB" id="A0A926DJP2"/>